<sequence length="223" mass="24720">MITVHHLNNSRSQRILWLLEEIGLEYEIKKYQRDAATMRAPKALREVHPLGKSPVISDGDIVVAESGAIVEYLVDTYAPALKPEPGGAGHREYVYWMHFAEGSLMTPLLVKLLSDQVGKAKAPFFFKPVIRKVAQRMRDSYVDPELSSLFAFIETRLEGRDWIAGDSFSGADVQLTFPLEAAAARGGLDARYPNLQAYVARMHARPAYKAAIERGGAYGIVGS</sequence>
<dbReference type="EMBL" id="RBIM01000006">
    <property type="protein sequence ID" value="RKQ95673.1"/>
    <property type="molecule type" value="Genomic_DNA"/>
</dbReference>
<dbReference type="OrthoDB" id="9810080at2"/>
<dbReference type="CDD" id="cd03189">
    <property type="entry name" value="GST_C_GTT1_like"/>
    <property type="match status" value="1"/>
</dbReference>
<organism evidence="7 8">
    <name type="scientific">Maricaulis maris</name>
    <dbReference type="NCBI Taxonomy" id="74318"/>
    <lineage>
        <taxon>Bacteria</taxon>
        <taxon>Pseudomonadati</taxon>
        <taxon>Pseudomonadota</taxon>
        <taxon>Alphaproteobacteria</taxon>
        <taxon>Maricaulales</taxon>
        <taxon>Maricaulaceae</taxon>
        <taxon>Maricaulis</taxon>
    </lineage>
</organism>
<evidence type="ECO:0000256" key="3">
    <source>
        <dbReference type="ARBA" id="ARBA00047960"/>
    </source>
</evidence>
<dbReference type="GO" id="GO:0005737">
    <property type="term" value="C:cytoplasm"/>
    <property type="evidence" value="ECO:0007669"/>
    <property type="project" value="UniProtKB-ARBA"/>
</dbReference>
<dbReference type="FunFam" id="3.40.30.10:FF:000156">
    <property type="entry name" value="Glutathione S-transferase 1"/>
    <property type="match status" value="1"/>
</dbReference>
<evidence type="ECO:0000256" key="1">
    <source>
        <dbReference type="ARBA" id="ARBA00012452"/>
    </source>
</evidence>
<dbReference type="PROSITE" id="PS50404">
    <property type="entry name" value="GST_NTER"/>
    <property type="match status" value="1"/>
</dbReference>
<evidence type="ECO:0000259" key="6">
    <source>
        <dbReference type="PROSITE" id="PS50405"/>
    </source>
</evidence>
<comment type="catalytic activity">
    <reaction evidence="3">
        <text>RX + glutathione = an S-substituted glutathione + a halide anion + H(+)</text>
        <dbReference type="Rhea" id="RHEA:16437"/>
        <dbReference type="ChEBI" id="CHEBI:15378"/>
        <dbReference type="ChEBI" id="CHEBI:16042"/>
        <dbReference type="ChEBI" id="CHEBI:17792"/>
        <dbReference type="ChEBI" id="CHEBI:57925"/>
        <dbReference type="ChEBI" id="CHEBI:90779"/>
        <dbReference type="EC" id="2.5.1.18"/>
    </reaction>
</comment>
<dbReference type="CDD" id="cd03046">
    <property type="entry name" value="GST_N_GTT1_like"/>
    <property type="match status" value="1"/>
</dbReference>
<protein>
    <recommendedName>
        <fullName evidence="1">glutathione transferase</fullName>
        <ecNumber evidence="1">2.5.1.18</ecNumber>
    </recommendedName>
</protein>
<gene>
    <name evidence="7" type="ORF">C7435_2779</name>
</gene>
<evidence type="ECO:0000259" key="5">
    <source>
        <dbReference type="PROSITE" id="PS50404"/>
    </source>
</evidence>
<evidence type="ECO:0000313" key="7">
    <source>
        <dbReference type="EMBL" id="RKQ95673.1"/>
    </source>
</evidence>
<proteinExistence type="inferred from homology"/>
<dbReference type="SUPFAM" id="SSF52833">
    <property type="entry name" value="Thioredoxin-like"/>
    <property type="match status" value="1"/>
</dbReference>
<accession>A0A495D2D8</accession>
<evidence type="ECO:0000313" key="8">
    <source>
        <dbReference type="Proteomes" id="UP000273675"/>
    </source>
</evidence>
<dbReference type="GO" id="GO:0004601">
    <property type="term" value="F:peroxidase activity"/>
    <property type="evidence" value="ECO:0007669"/>
    <property type="project" value="UniProtKB-ARBA"/>
</dbReference>
<reference evidence="7 8" key="1">
    <citation type="submission" date="2018-10" db="EMBL/GenBank/DDBJ databases">
        <title>Genomic Encyclopedia of Type Strains, Phase IV (KMG-IV): sequencing the most valuable type-strain genomes for metagenomic binning, comparative biology and taxonomic classification.</title>
        <authorList>
            <person name="Goeker M."/>
        </authorList>
    </citation>
    <scope>NUCLEOTIDE SEQUENCE [LARGE SCALE GENOMIC DNA]</scope>
    <source>
        <strain evidence="7 8">DSM 4734</strain>
    </source>
</reference>
<dbReference type="RefSeq" id="WP_121212135.1">
    <property type="nucleotide sequence ID" value="NZ_RBIM01000006.1"/>
</dbReference>
<dbReference type="InterPro" id="IPR010987">
    <property type="entry name" value="Glutathione-S-Trfase_C-like"/>
</dbReference>
<keyword evidence="2 7" id="KW-0808">Transferase</keyword>
<dbReference type="AlphaFoldDB" id="A0A495D2D8"/>
<name>A0A495D2D8_9PROT</name>
<dbReference type="EC" id="2.5.1.18" evidence="1"/>
<dbReference type="InterPro" id="IPR004046">
    <property type="entry name" value="GST_C"/>
</dbReference>
<dbReference type="PROSITE" id="PS50405">
    <property type="entry name" value="GST_CTER"/>
    <property type="match status" value="1"/>
</dbReference>
<dbReference type="PANTHER" id="PTHR44051">
    <property type="entry name" value="GLUTATHIONE S-TRANSFERASE-RELATED"/>
    <property type="match status" value="1"/>
</dbReference>
<dbReference type="SUPFAM" id="SSF47616">
    <property type="entry name" value="GST C-terminal domain-like"/>
    <property type="match status" value="1"/>
</dbReference>
<feature type="domain" description="GST N-terminal" evidence="5">
    <location>
        <begin position="1"/>
        <end position="81"/>
    </location>
</feature>
<dbReference type="InterPro" id="IPR036249">
    <property type="entry name" value="Thioredoxin-like_sf"/>
</dbReference>
<evidence type="ECO:0000256" key="2">
    <source>
        <dbReference type="ARBA" id="ARBA00022679"/>
    </source>
</evidence>
<dbReference type="GO" id="GO:0004364">
    <property type="term" value="F:glutathione transferase activity"/>
    <property type="evidence" value="ECO:0007669"/>
    <property type="project" value="UniProtKB-EC"/>
</dbReference>
<dbReference type="Pfam" id="PF00043">
    <property type="entry name" value="GST_C"/>
    <property type="match status" value="1"/>
</dbReference>
<dbReference type="SFLD" id="SFLDG01150">
    <property type="entry name" value="Main.1:_Beta-like"/>
    <property type="match status" value="1"/>
</dbReference>
<dbReference type="Proteomes" id="UP000273675">
    <property type="component" value="Unassembled WGS sequence"/>
</dbReference>
<dbReference type="InterPro" id="IPR004045">
    <property type="entry name" value="Glutathione_S-Trfase_N"/>
</dbReference>
<dbReference type="Gene3D" id="3.40.30.10">
    <property type="entry name" value="Glutaredoxin"/>
    <property type="match status" value="1"/>
</dbReference>
<dbReference type="PANTHER" id="PTHR44051:SF9">
    <property type="entry name" value="GLUTATHIONE S-TRANSFERASE 1"/>
    <property type="match status" value="1"/>
</dbReference>
<comment type="similarity">
    <text evidence="4">Belongs to the GST superfamily.</text>
</comment>
<dbReference type="Pfam" id="PF02798">
    <property type="entry name" value="GST_N"/>
    <property type="match status" value="1"/>
</dbReference>
<dbReference type="SFLD" id="SFLDS00019">
    <property type="entry name" value="Glutathione_Transferase_(cytos"/>
    <property type="match status" value="1"/>
</dbReference>
<comment type="caution">
    <text evidence="7">The sequence shown here is derived from an EMBL/GenBank/DDBJ whole genome shotgun (WGS) entry which is preliminary data.</text>
</comment>
<dbReference type="InterPro" id="IPR040079">
    <property type="entry name" value="Glutathione_S-Trfase"/>
</dbReference>
<evidence type="ECO:0000256" key="4">
    <source>
        <dbReference type="RuleBase" id="RU003494"/>
    </source>
</evidence>
<dbReference type="Gene3D" id="1.20.1050.10">
    <property type="match status" value="1"/>
</dbReference>
<dbReference type="InterPro" id="IPR036282">
    <property type="entry name" value="Glutathione-S-Trfase_C_sf"/>
</dbReference>
<feature type="domain" description="GST C-terminal" evidence="6">
    <location>
        <begin position="103"/>
        <end position="223"/>
    </location>
</feature>
<dbReference type="SFLD" id="SFLDG00358">
    <property type="entry name" value="Main_(cytGST)"/>
    <property type="match status" value="1"/>
</dbReference>